<dbReference type="Proteomes" id="UP000722625">
    <property type="component" value="Unassembled WGS sequence"/>
</dbReference>
<proteinExistence type="predicted"/>
<protein>
    <submittedName>
        <fullName evidence="1">Uncharacterized protein</fullName>
    </submittedName>
</protein>
<gene>
    <name evidence="1" type="ORF">KHA90_06195</name>
</gene>
<evidence type="ECO:0000313" key="1">
    <source>
        <dbReference type="EMBL" id="MBS7230608.1"/>
    </source>
</evidence>
<sequence>MENKNYDFLLKNIASPLDYSEGLYLVYIELYQTNDELRDIISEHGTIINELEFGYLCEVHMQGIPEIARSLSLKNHAVYQIVRLVRLTKSSAAK</sequence>
<dbReference type="RefSeq" id="WP_213296505.1">
    <property type="nucleotide sequence ID" value="NZ_JAGYVZ010000004.1"/>
</dbReference>
<comment type="caution">
    <text evidence="1">The sequence shown here is derived from an EMBL/GenBank/DDBJ whole genome shotgun (WGS) entry which is preliminary data.</text>
</comment>
<keyword evidence="2" id="KW-1185">Reference proteome</keyword>
<organism evidence="1 2">
    <name type="scientific">Flavobacterium psychroterrae</name>
    <dbReference type="NCBI Taxonomy" id="2133767"/>
    <lineage>
        <taxon>Bacteria</taxon>
        <taxon>Pseudomonadati</taxon>
        <taxon>Bacteroidota</taxon>
        <taxon>Flavobacteriia</taxon>
        <taxon>Flavobacteriales</taxon>
        <taxon>Flavobacteriaceae</taxon>
        <taxon>Flavobacterium</taxon>
    </lineage>
</organism>
<dbReference type="EMBL" id="JAGYVZ010000004">
    <property type="protein sequence ID" value="MBS7230608.1"/>
    <property type="molecule type" value="Genomic_DNA"/>
</dbReference>
<evidence type="ECO:0000313" key="2">
    <source>
        <dbReference type="Proteomes" id="UP000722625"/>
    </source>
</evidence>
<reference evidence="1 2" key="1">
    <citation type="journal article" date="2018" name="Int. J. Syst. Evol. Microbiol.">
        <title>Flavobacterium chryseum sp. nov. and Flavobacterium psychroterrae sp. nov., novel environmental bacteria isolated from Antarctica.</title>
        <authorList>
            <person name="Kralova S."/>
            <person name="Svec P."/>
            <person name="Busse H.J."/>
            <person name="Stankova E."/>
            <person name="Vaczi P."/>
            <person name="Sedlacek I."/>
        </authorList>
    </citation>
    <scope>NUCLEOTIDE SEQUENCE [LARGE SCALE GENOMIC DNA]</scope>
    <source>
        <strain evidence="1 2">CCM 8827</strain>
    </source>
</reference>
<name>A0ABS5P8G5_9FLAO</name>
<accession>A0ABS5P8G5</accession>